<proteinExistence type="predicted"/>
<evidence type="ECO:0000313" key="1">
    <source>
        <dbReference type="EMBL" id="KAL3769634.1"/>
    </source>
</evidence>
<sequence>MTDSIDEAARGVCVAIVDHYSDPLHLQLQRAPVNRDDGDTSTEFRNHPNNKLSAPYFDSTLGCPMPELDPRYHSWHQRCKVAASDVDVVGAAATSTTSERNNNAIFAPNAAQALLQCYESIIHPCVLQKEGRIDNTDRLIEQTEIPIPLHAVIDIVQNYELLIAHAMRDRSSHLSADGSPDTYNDNNDLLERGENYIGTAAKIMPIIADDIFYLSTKLPKKTNDESTLWKVRNVLLPCLLRLIEHLVVLLTVCTNKQKLRNQTTNASVIQYVLAIATVVAVPFVGDGKLNSGAYSIGSLLDWIMDCGKESGKDDAPSIPSILSLAYTLQQCSIPPKNAHALSQLILSSNFMQRSVVDFSVPSARFSAPWTDGGTGIGSRVAMNLLRAIHHASLCIVAPSSSSEVIDENLPSDNDRSRNLRQLLCSIGRNIGIDILVSCIRAHFFGRLSDWGASSSSDTALVQQPQTRGIILPMIQRRGGPNYTKSSAGIASSNSDEKPHIRIPMRVSAAAILLCSVILQPCNLTTWDKACSDALPIALTLLDDVQSIHLAIGSLIFMSTIDAASAFHSDETPSIIAKFSSVVPRAFEDAIRMVIREEPIFLTAICLAQSKWIRLLEIQHMNNPDIEDSSYGVPTMARKATAELLVAMGKQARVGGRDGNDERIAGAFVAGINPLLALLATLPKAASIEIARVGLSAMLPLIGWSGMSLEVRSAQVAGLAGLISLMYGAYPIMPHHGQKIMTELFLMLDRAEKDTEFVINSEDGVATDVTSNVAFHAAGVALTVCGKSADAVLGHVEATKSSMEHLVNRCQTIRAASEQ</sequence>
<accession>A0ABD3N1X5</accession>
<gene>
    <name evidence="1" type="ORF">ACHAWU_010238</name>
</gene>
<protein>
    <submittedName>
        <fullName evidence="1">Uncharacterized protein</fullName>
    </submittedName>
</protein>
<keyword evidence="2" id="KW-1185">Reference proteome</keyword>
<name>A0ABD3N1X5_9STRA</name>
<dbReference type="Proteomes" id="UP001530293">
    <property type="component" value="Unassembled WGS sequence"/>
</dbReference>
<dbReference type="EMBL" id="JALLBG020000053">
    <property type="protein sequence ID" value="KAL3769634.1"/>
    <property type="molecule type" value="Genomic_DNA"/>
</dbReference>
<comment type="caution">
    <text evidence="1">The sequence shown here is derived from an EMBL/GenBank/DDBJ whole genome shotgun (WGS) entry which is preliminary data.</text>
</comment>
<dbReference type="AlphaFoldDB" id="A0ABD3N1X5"/>
<evidence type="ECO:0000313" key="2">
    <source>
        <dbReference type="Proteomes" id="UP001530293"/>
    </source>
</evidence>
<organism evidence="1 2">
    <name type="scientific">Discostella pseudostelligera</name>
    <dbReference type="NCBI Taxonomy" id="259834"/>
    <lineage>
        <taxon>Eukaryota</taxon>
        <taxon>Sar</taxon>
        <taxon>Stramenopiles</taxon>
        <taxon>Ochrophyta</taxon>
        <taxon>Bacillariophyta</taxon>
        <taxon>Coscinodiscophyceae</taxon>
        <taxon>Thalassiosirophycidae</taxon>
        <taxon>Stephanodiscales</taxon>
        <taxon>Stephanodiscaceae</taxon>
        <taxon>Discostella</taxon>
    </lineage>
</organism>
<reference evidence="1 2" key="1">
    <citation type="submission" date="2024-10" db="EMBL/GenBank/DDBJ databases">
        <title>Updated reference genomes for cyclostephanoid diatoms.</title>
        <authorList>
            <person name="Roberts W.R."/>
            <person name="Alverson A.J."/>
        </authorList>
    </citation>
    <scope>NUCLEOTIDE SEQUENCE [LARGE SCALE GENOMIC DNA]</scope>
    <source>
        <strain evidence="1 2">AJA232-27</strain>
    </source>
</reference>